<organism evidence="1 2">
    <name type="scientific">Halopenitus malekzadehii</name>
    <dbReference type="NCBI Taxonomy" id="1267564"/>
    <lineage>
        <taxon>Archaea</taxon>
        <taxon>Methanobacteriati</taxon>
        <taxon>Methanobacteriota</taxon>
        <taxon>Stenosarchaea group</taxon>
        <taxon>Halobacteria</taxon>
        <taxon>Halobacteriales</taxon>
        <taxon>Haloferacaceae</taxon>
        <taxon>Halopenitus</taxon>
    </lineage>
</organism>
<accession>A0A1H6K5C2</accession>
<evidence type="ECO:0000313" key="1">
    <source>
        <dbReference type="EMBL" id="SEH66624.1"/>
    </source>
</evidence>
<sequence>MVSASPNILKSGCVLVSITRVEKDEEREERIKMRIIVDTYSPEEQAWGWYAYLDDTMDFPFEARCVTEREESPLEEGETVRVVGMSPTDPTLSQMFVTIEWMGRELGVPLEQLEPIEASSNTDQAIADWQYWLDR</sequence>
<dbReference type="EMBL" id="FNWU01000025">
    <property type="protein sequence ID" value="SEH66624.1"/>
    <property type="molecule type" value="Genomic_DNA"/>
</dbReference>
<dbReference type="Gene3D" id="6.10.140.400">
    <property type="match status" value="1"/>
</dbReference>
<dbReference type="InterPro" id="IPR043067">
    <property type="entry name" value="CcbP_b-brl"/>
</dbReference>
<dbReference type="AlphaFoldDB" id="A0A1H6K5C2"/>
<name>A0A1H6K5C2_9EURY</name>
<keyword evidence="2" id="KW-1185">Reference proteome</keyword>
<dbReference type="Pfam" id="PF11535">
    <property type="entry name" value="Calci_bind_CcbP"/>
    <property type="match status" value="1"/>
</dbReference>
<evidence type="ECO:0000313" key="2">
    <source>
        <dbReference type="Proteomes" id="UP000199215"/>
    </source>
</evidence>
<dbReference type="InterPro" id="IPR020994">
    <property type="entry name" value="Uncharacterised_Ca-bd_CcbP"/>
</dbReference>
<dbReference type="Proteomes" id="UP000199215">
    <property type="component" value="Unassembled WGS sequence"/>
</dbReference>
<gene>
    <name evidence="1" type="ORF">SAMN05192561_12514</name>
</gene>
<proteinExistence type="predicted"/>
<protein>
    <submittedName>
        <fullName evidence="1">Calcium binding</fullName>
    </submittedName>
</protein>
<dbReference type="STRING" id="1267564.SAMN05192561_12514"/>
<reference evidence="1 2" key="1">
    <citation type="submission" date="2016-10" db="EMBL/GenBank/DDBJ databases">
        <authorList>
            <person name="de Groot N.N."/>
        </authorList>
    </citation>
    <scope>NUCLEOTIDE SEQUENCE [LARGE SCALE GENOMIC DNA]</scope>
    <source>
        <strain evidence="1 2">IBRC-M10418</strain>
    </source>
</reference>
<dbReference type="Gene3D" id="2.30.30.530">
    <property type="entry name" value="Calcium binding protein CcbP, beta-barrel domain"/>
    <property type="match status" value="1"/>
</dbReference>